<keyword evidence="5 6" id="KW-0560">Oxidoreductase</keyword>
<comment type="caution">
    <text evidence="7">The sequence shown here is derived from an EMBL/GenBank/DDBJ whole genome shotgun (WGS) entry which is preliminary data.</text>
</comment>
<evidence type="ECO:0000313" key="7">
    <source>
        <dbReference type="EMBL" id="KAG5387267.1"/>
    </source>
</evidence>
<protein>
    <recommendedName>
        <fullName evidence="6">Flavin-containing monooxygenase</fullName>
        <ecNumber evidence="6">1.-.-.-</ecNumber>
    </recommendedName>
</protein>
<dbReference type="PRINTS" id="PR00370">
    <property type="entry name" value="FMOXYGENASE"/>
</dbReference>
<proteinExistence type="inferred from homology"/>
<dbReference type="SUPFAM" id="SSF51905">
    <property type="entry name" value="FAD/NAD(P)-binding domain"/>
    <property type="match status" value="4"/>
</dbReference>
<dbReference type="Proteomes" id="UP000823674">
    <property type="component" value="Chromosome A09"/>
</dbReference>
<dbReference type="Gene3D" id="3.50.50.60">
    <property type="entry name" value="FAD/NAD(P)-binding domain"/>
    <property type="match status" value="4"/>
</dbReference>
<evidence type="ECO:0000256" key="6">
    <source>
        <dbReference type="RuleBase" id="RU361177"/>
    </source>
</evidence>
<dbReference type="EC" id="1.-.-.-" evidence="6"/>
<keyword evidence="4" id="KW-0521">NADP</keyword>
<reference evidence="7 8" key="1">
    <citation type="submission" date="2021-03" db="EMBL/GenBank/DDBJ databases">
        <authorList>
            <person name="King G.J."/>
            <person name="Bancroft I."/>
            <person name="Baten A."/>
            <person name="Bloomfield J."/>
            <person name="Borpatragohain P."/>
            <person name="He Z."/>
            <person name="Irish N."/>
            <person name="Irwin J."/>
            <person name="Liu K."/>
            <person name="Mauleon R.P."/>
            <person name="Moore J."/>
            <person name="Morris R."/>
            <person name="Ostergaard L."/>
            <person name="Wang B."/>
            <person name="Wells R."/>
        </authorList>
    </citation>
    <scope>NUCLEOTIDE SEQUENCE [LARGE SCALE GENOMIC DNA]</scope>
    <source>
        <strain evidence="7">R-o-18</strain>
        <tissue evidence="7">Leaf</tissue>
    </source>
</reference>
<keyword evidence="2 6" id="KW-0285">Flavoprotein</keyword>
<comment type="cofactor">
    <cofactor evidence="6">
        <name>FAD</name>
        <dbReference type="ChEBI" id="CHEBI:57692"/>
    </cofactor>
</comment>
<sequence>MAPSCSPINSLHVAVIGAGAAGLVAARELRRESHSVVVFERNTEVGGLWVYTPQSEPDPLSLDPNRTVVHSSVYDSLRTNLPRECMGYSDFPFVPRPEHDESRDPRRYPTHREVLAYLRDFAREFKLVEMVRFGTEVVRVEQDGRKWKIRSRNSDGVSRDEIFDSVVVCNGHYTEPRVAQIPGIDQWPGKQLHSHNYRVPDPFKDQVVVVIGNFASGSDISRDLTGVAKEVHIAARSKPSETYEKLPGADNLWLHPMIETARKDGSIVFKNGKVVQADTIVHCTGYIYHFPFLNTNGYITVDDNCVGPLYKHVFPPALAPGLSFIGLPWMTLLFTLFELQSKWVAAVLSGRVTLPSEDKMMEDTNALYTKRDANGFPKRYTHRLGVVGQAEYLNWIADQIGEPPVEQWRNKELEDGYVRLATQADTFRDKWDDDHLIAEAYEDFLRQKLISAIPSQIFGLNKSTKHITTLHNSLNMAPGSNHPTGSRHVAVIGAGAAGLVAARELRREGHSVVVLERGSQIGGVWAYTSQVEPDPLSLDPARPVVHSSLYKSLRTNIPRECMGFTDFPFSTRPHDGSRDPRRHPGHSEVLAYLRDFAKEFDIEEMIRFETEVVRAEPVADEENSGRWRVESRSSDAVADEIYDAVVVCNGHYTEPRHALVSGIDSWPGKQIHSHNYRVPDPFKDQVVIVIGSSASGVDICRDIAKVAKEVHVSSRSTSLETYEKLPGYDNLWLHPTIETACEDGSVVFKNGKTVYADTIMHCTGYKYYFPFLDTKGEVTVDDNRVGPLYKHVFPPALAPGLSFIGLPWQITPFPMFELQSKWVAAVLSGRVSLPSQDEMMEDTKAFYDKLEASGIPKRYTHLMPDDSQFEYDNWLADQCDYPRIEKWREEMFYIGFKRIYAQSATYRDNWDDDHLIVEAYDDFVKFMSSYPELLPMLKT</sequence>
<accession>A0ABQ7LLY3</accession>
<dbReference type="InterPro" id="IPR000960">
    <property type="entry name" value="Flavin_mOase"/>
</dbReference>
<dbReference type="InterPro" id="IPR020946">
    <property type="entry name" value="Flavin_mOase-like"/>
</dbReference>
<dbReference type="InterPro" id="IPR036188">
    <property type="entry name" value="FAD/NAD-bd_sf"/>
</dbReference>
<keyword evidence="6" id="KW-0503">Monooxygenase</keyword>
<organism evidence="7 8">
    <name type="scientific">Brassica rapa subsp. trilocularis</name>
    <dbReference type="NCBI Taxonomy" id="1813537"/>
    <lineage>
        <taxon>Eukaryota</taxon>
        <taxon>Viridiplantae</taxon>
        <taxon>Streptophyta</taxon>
        <taxon>Embryophyta</taxon>
        <taxon>Tracheophyta</taxon>
        <taxon>Spermatophyta</taxon>
        <taxon>Magnoliopsida</taxon>
        <taxon>eudicotyledons</taxon>
        <taxon>Gunneridae</taxon>
        <taxon>Pentapetalae</taxon>
        <taxon>rosids</taxon>
        <taxon>malvids</taxon>
        <taxon>Brassicales</taxon>
        <taxon>Brassicaceae</taxon>
        <taxon>Brassiceae</taxon>
        <taxon>Brassica</taxon>
    </lineage>
</organism>
<evidence type="ECO:0000256" key="5">
    <source>
        <dbReference type="ARBA" id="ARBA00023002"/>
    </source>
</evidence>
<evidence type="ECO:0000256" key="1">
    <source>
        <dbReference type="ARBA" id="ARBA00009183"/>
    </source>
</evidence>
<evidence type="ECO:0000313" key="8">
    <source>
        <dbReference type="Proteomes" id="UP000823674"/>
    </source>
</evidence>
<keyword evidence="3 6" id="KW-0274">FAD</keyword>
<comment type="similarity">
    <text evidence="1 6">Belongs to the FMO family.</text>
</comment>
<keyword evidence="8" id="KW-1185">Reference proteome</keyword>
<dbReference type="InterPro" id="IPR050346">
    <property type="entry name" value="FMO-like"/>
</dbReference>
<evidence type="ECO:0000256" key="4">
    <source>
        <dbReference type="ARBA" id="ARBA00022857"/>
    </source>
</evidence>
<evidence type="ECO:0000256" key="3">
    <source>
        <dbReference type="ARBA" id="ARBA00022827"/>
    </source>
</evidence>
<dbReference type="PANTHER" id="PTHR23023">
    <property type="entry name" value="DIMETHYLANILINE MONOOXYGENASE"/>
    <property type="match status" value="1"/>
</dbReference>
<name>A0ABQ7LLY3_BRACM</name>
<dbReference type="Pfam" id="PF00743">
    <property type="entry name" value="FMO-like"/>
    <property type="match status" value="4"/>
</dbReference>
<evidence type="ECO:0000256" key="2">
    <source>
        <dbReference type="ARBA" id="ARBA00022630"/>
    </source>
</evidence>
<dbReference type="EMBL" id="JADBGQ010000008">
    <property type="protein sequence ID" value="KAG5387267.1"/>
    <property type="molecule type" value="Genomic_DNA"/>
</dbReference>
<gene>
    <name evidence="7" type="primary">A09p077940.1_BraROA</name>
    <name evidence="7" type="ORF">IGI04_038737</name>
</gene>